<keyword evidence="2 9" id="KW-0813">Transport</keyword>
<comment type="subcellular location">
    <subcellularLocation>
        <location evidence="1 9">Cell inner membrane</location>
        <topology evidence="1 9">Multi-pass membrane protein</topology>
    </subcellularLocation>
</comment>
<keyword evidence="12" id="KW-1185">Reference proteome</keyword>
<gene>
    <name evidence="11" type="ORF">DDE23_09700</name>
</gene>
<dbReference type="EMBL" id="QDDR01000004">
    <property type="protein sequence ID" value="PVE47707.1"/>
    <property type="molecule type" value="Genomic_DNA"/>
</dbReference>
<keyword evidence="3" id="KW-1003">Cell membrane</keyword>
<keyword evidence="7 9" id="KW-0472">Membrane</keyword>
<feature type="domain" description="Tripartite ATP-independent periplasmic transporters DctQ component" evidence="10">
    <location>
        <begin position="40"/>
        <end position="161"/>
    </location>
</feature>
<evidence type="ECO:0000256" key="8">
    <source>
        <dbReference type="ARBA" id="ARBA00038436"/>
    </source>
</evidence>
<dbReference type="Pfam" id="PF04290">
    <property type="entry name" value="DctQ"/>
    <property type="match status" value="1"/>
</dbReference>
<evidence type="ECO:0000313" key="12">
    <source>
        <dbReference type="Proteomes" id="UP000244810"/>
    </source>
</evidence>
<dbReference type="GO" id="GO:0005886">
    <property type="term" value="C:plasma membrane"/>
    <property type="evidence" value="ECO:0007669"/>
    <property type="project" value="UniProtKB-SubCell"/>
</dbReference>
<evidence type="ECO:0000256" key="2">
    <source>
        <dbReference type="ARBA" id="ARBA00022448"/>
    </source>
</evidence>
<evidence type="ECO:0000256" key="4">
    <source>
        <dbReference type="ARBA" id="ARBA00022519"/>
    </source>
</evidence>
<feature type="transmembrane region" description="Helical" evidence="9">
    <location>
        <begin position="64"/>
        <end position="83"/>
    </location>
</feature>
<proteinExistence type="inferred from homology"/>
<comment type="subunit">
    <text evidence="9">The complex comprises the extracytoplasmic solute receptor protein and the two transmembrane proteins.</text>
</comment>
<dbReference type="PANTHER" id="PTHR35011:SF5">
    <property type="entry name" value="SIALIC ACID TRAP TRANSPORTER SMALL PERMEASE PROTEIN SIAQ"/>
    <property type="match status" value="1"/>
</dbReference>
<accession>A0A2T7USL7</accession>
<dbReference type="RefSeq" id="WP_107751079.1">
    <property type="nucleotide sequence ID" value="NZ_QBKF01000003.1"/>
</dbReference>
<evidence type="ECO:0000256" key="7">
    <source>
        <dbReference type="ARBA" id="ARBA00023136"/>
    </source>
</evidence>
<name>A0A2T7USL7_9RHOB</name>
<comment type="caution">
    <text evidence="11">The sequence shown here is derived from an EMBL/GenBank/DDBJ whole genome shotgun (WGS) entry which is preliminary data.</text>
</comment>
<evidence type="ECO:0000256" key="3">
    <source>
        <dbReference type="ARBA" id="ARBA00022475"/>
    </source>
</evidence>
<evidence type="ECO:0000256" key="9">
    <source>
        <dbReference type="RuleBase" id="RU369079"/>
    </source>
</evidence>
<comment type="function">
    <text evidence="9">Part of the tripartite ATP-independent periplasmic (TRAP) transport system.</text>
</comment>
<dbReference type="Proteomes" id="UP000244810">
    <property type="component" value="Unassembled WGS sequence"/>
</dbReference>
<protein>
    <recommendedName>
        <fullName evidence="9">TRAP transporter small permease protein</fullName>
    </recommendedName>
</protein>
<dbReference type="GO" id="GO:0015740">
    <property type="term" value="P:C4-dicarboxylate transport"/>
    <property type="evidence" value="ECO:0007669"/>
    <property type="project" value="TreeGrafter"/>
</dbReference>
<evidence type="ECO:0000256" key="6">
    <source>
        <dbReference type="ARBA" id="ARBA00022989"/>
    </source>
</evidence>
<keyword evidence="4 9" id="KW-0997">Cell inner membrane</keyword>
<evidence type="ECO:0000313" key="11">
    <source>
        <dbReference type="EMBL" id="PVE47707.1"/>
    </source>
</evidence>
<dbReference type="InterPro" id="IPR007387">
    <property type="entry name" value="TRAP_DctQ"/>
</dbReference>
<evidence type="ECO:0000256" key="5">
    <source>
        <dbReference type="ARBA" id="ARBA00022692"/>
    </source>
</evidence>
<keyword evidence="5 9" id="KW-0812">Transmembrane</keyword>
<feature type="transmembrane region" description="Helical" evidence="9">
    <location>
        <begin position="104"/>
        <end position="123"/>
    </location>
</feature>
<feature type="transmembrane region" description="Helical" evidence="9">
    <location>
        <begin position="143"/>
        <end position="167"/>
    </location>
</feature>
<sequence>MNTVLASDSLLARLADRVYAVSEAVNWLARRAAGLFFLGMLATMMLQVIARYAFAAPPFWTEELARWLMVWGGLLGASCAFHTHADPAMVHPPVGVTWRLKLQAVSRFIASWLFFLPVLWFTYPFFLRQIGRTSEGLEVSTAWMAAALPVALILILFHGVAGLGALVSPRVLARETDYATQFSSHTTE</sequence>
<dbReference type="GO" id="GO:0022857">
    <property type="term" value="F:transmembrane transporter activity"/>
    <property type="evidence" value="ECO:0007669"/>
    <property type="project" value="UniProtKB-UniRule"/>
</dbReference>
<dbReference type="AlphaFoldDB" id="A0A2T7USL7"/>
<organism evidence="11 12">
    <name type="scientific">Pararhodobacter aggregans</name>
    <dbReference type="NCBI Taxonomy" id="404875"/>
    <lineage>
        <taxon>Bacteria</taxon>
        <taxon>Pseudomonadati</taxon>
        <taxon>Pseudomonadota</taxon>
        <taxon>Alphaproteobacteria</taxon>
        <taxon>Rhodobacterales</taxon>
        <taxon>Paracoccaceae</taxon>
        <taxon>Pararhodobacter</taxon>
    </lineage>
</organism>
<reference evidence="11 12" key="1">
    <citation type="journal article" date="2011" name="Syst. Appl. Microbiol.">
        <title>Defluviimonas denitrificans gen. nov., sp. nov., and Pararhodobacter aggregans gen. nov., sp. nov., non-phototrophic Rhodobacteraceae from the biofilter of a marine aquaculture.</title>
        <authorList>
            <person name="Foesel B.U."/>
            <person name="Drake H.L."/>
            <person name="Schramm A."/>
        </authorList>
    </citation>
    <scope>NUCLEOTIDE SEQUENCE [LARGE SCALE GENOMIC DNA]</scope>
    <source>
        <strain evidence="11 12">D1-19</strain>
    </source>
</reference>
<feature type="transmembrane region" description="Helical" evidence="9">
    <location>
        <begin position="32"/>
        <end position="52"/>
    </location>
</feature>
<dbReference type="PANTHER" id="PTHR35011">
    <property type="entry name" value="2,3-DIKETO-L-GULONATE TRAP TRANSPORTER SMALL PERMEASE PROTEIN YIAM"/>
    <property type="match status" value="1"/>
</dbReference>
<keyword evidence="6 9" id="KW-1133">Transmembrane helix</keyword>
<evidence type="ECO:0000256" key="1">
    <source>
        <dbReference type="ARBA" id="ARBA00004429"/>
    </source>
</evidence>
<comment type="similarity">
    <text evidence="8 9">Belongs to the TRAP transporter small permease family.</text>
</comment>
<dbReference type="InterPro" id="IPR055348">
    <property type="entry name" value="DctQ"/>
</dbReference>
<dbReference type="OrthoDB" id="4964541at2"/>
<evidence type="ECO:0000259" key="10">
    <source>
        <dbReference type="Pfam" id="PF04290"/>
    </source>
</evidence>